<protein>
    <submittedName>
        <fullName evidence="1">Uncharacterized protein</fullName>
    </submittedName>
</protein>
<dbReference type="EMBL" id="BMCU01000003">
    <property type="protein sequence ID" value="GGG17329.1"/>
    <property type="molecule type" value="Genomic_DNA"/>
</dbReference>
<comment type="caution">
    <text evidence="1">The sequence shown here is derived from an EMBL/GenBank/DDBJ whole genome shotgun (WGS) entry which is preliminary data.</text>
</comment>
<proteinExistence type="predicted"/>
<accession>A0A917G181</accession>
<sequence>MDIDLWRSRMPVTRASDGELVGWTVSLVSEEIVDAVNPVGHVVEAAVPVDAAIDVLEARGLSSLSAPYWAKAPLPIDAHTDLRRPRDDWRWRRMVMVQLDDTRVWIRPAYPDYTERMVELPLPLPADDLLLDEPPTTDE</sequence>
<name>A0A917G181_9NOCA</name>
<reference evidence="1" key="2">
    <citation type="submission" date="2020-09" db="EMBL/GenBank/DDBJ databases">
        <authorList>
            <person name="Sun Q."/>
            <person name="Sedlacek I."/>
        </authorList>
    </citation>
    <scope>NUCLEOTIDE SEQUENCE</scope>
    <source>
        <strain evidence="1">CCM 7905</strain>
    </source>
</reference>
<evidence type="ECO:0000313" key="1">
    <source>
        <dbReference type="EMBL" id="GGG17329.1"/>
    </source>
</evidence>
<keyword evidence="2" id="KW-1185">Reference proteome</keyword>
<gene>
    <name evidence="1" type="ORF">GCM10007304_34360</name>
</gene>
<dbReference type="Proteomes" id="UP000654257">
    <property type="component" value="Unassembled WGS sequence"/>
</dbReference>
<dbReference type="AlphaFoldDB" id="A0A917G181"/>
<organism evidence="1 2">
    <name type="scientific">Rhodococcoides trifolii</name>
    <dbReference type="NCBI Taxonomy" id="908250"/>
    <lineage>
        <taxon>Bacteria</taxon>
        <taxon>Bacillati</taxon>
        <taxon>Actinomycetota</taxon>
        <taxon>Actinomycetes</taxon>
        <taxon>Mycobacteriales</taxon>
        <taxon>Nocardiaceae</taxon>
        <taxon>Rhodococcoides</taxon>
    </lineage>
</organism>
<evidence type="ECO:0000313" key="2">
    <source>
        <dbReference type="Proteomes" id="UP000654257"/>
    </source>
</evidence>
<dbReference type="RefSeq" id="WP_188546026.1">
    <property type="nucleotide sequence ID" value="NZ_BMCU01000003.1"/>
</dbReference>
<reference evidence="1" key="1">
    <citation type="journal article" date="2014" name="Int. J. Syst. Evol. Microbiol.">
        <title>Complete genome sequence of Corynebacterium casei LMG S-19264T (=DSM 44701T), isolated from a smear-ripened cheese.</title>
        <authorList>
            <consortium name="US DOE Joint Genome Institute (JGI-PGF)"/>
            <person name="Walter F."/>
            <person name="Albersmeier A."/>
            <person name="Kalinowski J."/>
            <person name="Ruckert C."/>
        </authorList>
    </citation>
    <scope>NUCLEOTIDE SEQUENCE</scope>
    <source>
        <strain evidence="1">CCM 7905</strain>
    </source>
</reference>